<dbReference type="EMBL" id="JASNWA010000010">
    <property type="protein sequence ID" value="KAK3168741.1"/>
    <property type="molecule type" value="Genomic_DNA"/>
</dbReference>
<sequence length="221" mass="25224">MGAESAPKKVIGDTSDLRGFTSTYWVFPETESAVVVLTNASNANGDSSNVVAQVLTQALFNMKPTINYLSVALEMRTHSLAQWQHALVERTAHRCSGTKSKHPLAYEGEYSNSDLQMTLTIKSLPLTGPGPNEPFKMKMQINGLEQQIFELYHYHHDSRTFLPKSSEECLREGLEMYIPSWKSFNIEFGRFAAEQFHSVHWRLDPDERVEAHTFYRLVDFF</sequence>
<dbReference type="Proteomes" id="UP001276659">
    <property type="component" value="Unassembled WGS sequence"/>
</dbReference>
<proteinExistence type="predicted"/>
<reference evidence="1" key="1">
    <citation type="submission" date="2022-11" db="EMBL/GenBank/DDBJ databases">
        <title>Chromosomal genome sequence assembly and mating type (MAT) locus characterization of the leprose asexual lichenized fungus Lepraria neglecta (Nyl.) Erichsen.</title>
        <authorList>
            <person name="Allen J.L."/>
            <person name="Pfeffer B."/>
        </authorList>
    </citation>
    <scope>NUCLEOTIDE SEQUENCE</scope>
    <source>
        <strain evidence="1">Allen 5258</strain>
    </source>
</reference>
<evidence type="ECO:0000313" key="2">
    <source>
        <dbReference type="Proteomes" id="UP001276659"/>
    </source>
</evidence>
<protein>
    <recommendedName>
        <fullName evidence="3">Beta-lactamase-related domain-containing protein</fullName>
    </recommendedName>
</protein>
<organism evidence="1 2">
    <name type="scientific">Lepraria neglecta</name>
    <dbReference type="NCBI Taxonomy" id="209136"/>
    <lineage>
        <taxon>Eukaryota</taxon>
        <taxon>Fungi</taxon>
        <taxon>Dikarya</taxon>
        <taxon>Ascomycota</taxon>
        <taxon>Pezizomycotina</taxon>
        <taxon>Lecanoromycetes</taxon>
        <taxon>OSLEUM clade</taxon>
        <taxon>Lecanoromycetidae</taxon>
        <taxon>Lecanorales</taxon>
        <taxon>Lecanorineae</taxon>
        <taxon>Stereocaulaceae</taxon>
        <taxon>Lepraria</taxon>
    </lineage>
</organism>
<dbReference type="AlphaFoldDB" id="A0AAD9Z0M2"/>
<keyword evidence="2" id="KW-1185">Reference proteome</keyword>
<gene>
    <name evidence="1" type="ORF">OEA41_005189</name>
</gene>
<accession>A0AAD9Z0M2</accession>
<comment type="caution">
    <text evidence="1">The sequence shown here is derived from an EMBL/GenBank/DDBJ whole genome shotgun (WGS) entry which is preliminary data.</text>
</comment>
<evidence type="ECO:0008006" key="3">
    <source>
        <dbReference type="Google" id="ProtNLM"/>
    </source>
</evidence>
<name>A0AAD9Z0M2_9LECA</name>
<evidence type="ECO:0000313" key="1">
    <source>
        <dbReference type="EMBL" id="KAK3168741.1"/>
    </source>
</evidence>